<dbReference type="RefSeq" id="WP_084310717.1">
    <property type="nucleotide sequence ID" value="NZ_FNIJ01000006.1"/>
</dbReference>
<gene>
    <name evidence="1" type="ORF">SAMN05216193_10638</name>
</gene>
<reference evidence="2" key="1">
    <citation type="submission" date="2016-10" db="EMBL/GenBank/DDBJ databases">
        <authorList>
            <person name="Varghese N."/>
            <person name="Submissions S."/>
        </authorList>
    </citation>
    <scope>NUCLEOTIDE SEQUENCE [LARGE SCALE GENOMIC DNA]</scope>
    <source>
        <strain evidence="2">JCM 21621</strain>
    </source>
</reference>
<dbReference type="OrthoDB" id="197283at2"/>
<name>A0A1H0F3H7_9PSED</name>
<dbReference type="InterPro" id="IPR009387">
    <property type="entry name" value="HigB-2"/>
</dbReference>
<dbReference type="AlphaFoldDB" id="A0A1H0F3H7"/>
<evidence type="ECO:0000313" key="1">
    <source>
        <dbReference type="EMBL" id="SDN89141.1"/>
    </source>
</evidence>
<dbReference type="PIRSF" id="PIRSF039032">
    <property type="entry name" value="HigB-2"/>
    <property type="match status" value="1"/>
</dbReference>
<dbReference type="EMBL" id="FNIJ01000006">
    <property type="protein sequence ID" value="SDN89141.1"/>
    <property type="molecule type" value="Genomic_DNA"/>
</dbReference>
<proteinExistence type="predicted"/>
<evidence type="ECO:0000313" key="2">
    <source>
        <dbReference type="Proteomes" id="UP000242957"/>
    </source>
</evidence>
<keyword evidence="2" id="KW-1185">Reference proteome</keyword>
<accession>A0A1H0F3H7</accession>
<dbReference type="STRING" id="198616.SAMN05216193_10638"/>
<evidence type="ECO:0008006" key="3">
    <source>
        <dbReference type="Google" id="ProtNLM"/>
    </source>
</evidence>
<protein>
    <recommendedName>
        <fullName evidence="3">Toxin</fullName>
    </recommendedName>
</protein>
<dbReference type="Proteomes" id="UP000242957">
    <property type="component" value="Unassembled WGS sequence"/>
</dbReference>
<organism evidence="1 2">
    <name type="scientific">Pseudomonas jinjuensis</name>
    <dbReference type="NCBI Taxonomy" id="198616"/>
    <lineage>
        <taxon>Bacteria</taxon>
        <taxon>Pseudomonadati</taxon>
        <taxon>Pseudomonadota</taxon>
        <taxon>Gammaproteobacteria</taxon>
        <taxon>Pseudomonadales</taxon>
        <taxon>Pseudomonadaceae</taxon>
        <taxon>Pseudomonas</taxon>
    </lineage>
</organism>
<sequence>MKALFVELSPSERNRKAHLDDDEYSLFQQMLLANPETGAVIANSGGLRKVRFGSIRRNKGKRGGVRVIYYYWHSCLQFWLFTLYDKDELDDLSSDQRRQLKALLEREVKTRQAP</sequence>